<proteinExistence type="predicted"/>
<dbReference type="PANTHER" id="PTHR39662">
    <property type="entry name" value="DUF354 DOMAIN-CONTAINING PROTEIN-RELATED"/>
    <property type="match status" value="1"/>
</dbReference>
<dbReference type="PANTHER" id="PTHR39662:SF1">
    <property type="entry name" value="DUF354 DOMAIN-CONTAINING PROTEIN"/>
    <property type="match status" value="1"/>
</dbReference>
<comment type="caution">
    <text evidence="1">The sequence shown here is derived from an EMBL/GenBank/DDBJ whole genome shotgun (WGS) entry which is preliminary data.</text>
</comment>
<keyword evidence="2" id="KW-1185">Reference proteome</keyword>
<protein>
    <submittedName>
        <fullName evidence="1">DUF354 domain-containing protein</fullName>
    </submittedName>
</protein>
<dbReference type="Pfam" id="PF04007">
    <property type="entry name" value="DUF354"/>
    <property type="match status" value="1"/>
</dbReference>
<dbReference type="Proteomes" id="UP000478546">
    <property type="component" value="Unassembled WGS sequence"/>
</dbReference>
<organism evidence="1 2">
    <name type="scientific">Pontibacter fetidus</name>
    <dbReference type="NCBI Taxonomy" id="2700082"/>
    <lineage>
        <taxon>Bacteria</taxon>
        <taxon>Pseudomonadati</taxon>
        <taxon>Bacteroidota</taxon>
        <taxon>Cytophagia</taxon>
        <taxon>Cytophagales</taxon>
        <taxon>Hymenobacteraceae</taxon>
        <taxon>Pontibacter</taxon>
    </lineage>
</organism>
<dbReference type="SUPFAM" id="SSF53756">
    <property type="entry name" value="UDP-Glycosyltransferase/glycogen phosphorylase"/>
    <property type="match status" value="1"/>
</dbReference>
<dbReference type="InterPro" id="IPR007152">
    <property type="entry name" value="DUF354"/>
</dbReference>
<accession>A0A6B2H8A2</accession>
<reference evidence="1 2" key="1">
    <citation type="submission" date="2020-01" db="EMBL/GenBank/DDBJ databases">
        <authorList>
            <person name="Kim M.K."/>
        </authorList>
    </citation>
    <scope>NUCLEOTIDE SEQUENCE [LARGE SCALE GENOMIC DNA]</scope>
    <source>
        <strain evidence="1 2">BT213</strain>
    </source>
</reference>
<evidence type="ECO:0000313" key="1">
    <source>
        <dbReference type="EMBL" id="NDK55592.1"/>
    </source>
</evidence>
<sequence length="344" mass="39556">MKSKKKILFDIKHPAQLNLFKGISKELLDEDWDVTICYLERGKLPKIIETEYAGFNTIPIGSSNGTKWSILWDGNIKRTLVFLDLIKKHRYNICVAASSIPLALACKLSNVPIIQFYDDPERSRITDLNATFSNQLFFPPIVKKTRKTSVFNCLKEWSYLSPARFKPDTTILQQYGLQPHEYVFIREVSNKSFNYYNQDDAIVCSFSKEIDPKAKVVLSLEDKTIAHRFPAHWVILQEPVGDIHSLIYYSKLVVSSGDSMAREGAMLGVPSIYCGIRKMKANELLMDLGILKHLPEANAIDYINQQVSIPFDEQVQTAVRTQLLHDWDDMNVFMKEQINNYSYQ</sequence>
<name>A0A6B2H8A2_9BACT</name>
<dbReference type="RefSeq" id="WP_162345642.1">
    <property type="nucleotide sequence ID" value="NZ_JAAEAA010000006.1"/>
</dbReference>
<gene>
    <name evidence="1" type="ORF">GWO68_06680</name>
</gene>
<dbReference type="AlphaFoldDB" id="A0A6B2H8A2"/>
<evidence type="ECO:0000313" key="2">
    <source>
        <dbReference type="Proteomes" id="UP000478546"/>
    </source>
</evidence>
<dbReference type="EMBL" id="JAAEAA010000006">
    <property type="protein sequence ID" value="NDK55592.1"/>
    <property type="molecule type" value="Genomic_DNA"/>
</dbReference>